<gene>
    <name evidence="2" type="ORF">UFOPK3772_02073</name>
</gene>
<evidence type="ECO:0000313" key="2">
    <source>
        <dbReference type="EMBL" id="CAB4959113.1"/>
    </source>
</evidence>
<evidence type="ECO:0000256" key="1">
    <source>
        <dbReference type="SAM" id="MobiDB-lite"/>
    </source>
</evidence>
<feature type="compositionally biased region" description="Basic and acidic residues" evidence="1">
    <location>
        <begin position="11"/>
        <end position="26"/>
    </location>
</feature>
<sequence>MSPGRFAATSTHERSEAEEYEVTKKDSPPMALRLSALNRPPSILASMVTPALIAAIAPVSAFTVSPAPIEILATAKVGA</sequence>
<name>A0A6J7KW21_9ZZZZ</name>
<dbReference type="AlphaFoldDB" id="A0A6J7KW21"/>
<organism evidence="2">
    <name type="scientific">freshwater metagenome</name>
    <dbReference type="NCBI Taxonomy" id="449393"/>
    <lineage>
        <taxon>unclassified sequences</taxon>
        <taxon>metagenomes</taxon>
        <taxon>ecological metagenomes</taxon>
    </lineage>
</organism>
<reference evidence="2" key="1">
    <citation type="submission" date="2020-05" db="EMBL/GenBank/DDBJ databases">
        <authorList>
            <person name="Chiriac C."/>
            <person name="Salcher M."/>
            <person name="Ghai R."/>
            <person name="Kavagutti S V."/>
        </authorList>
    </citation>
    <scope>NUCLEOTIDE SEQUENCE</scope>
</reference>
<accession>A0A6J7KW21</accession>
<feature type="region of interest" description="Disordered" evidence="1">
    <location>
        <begin position="1"/>
        <end position="26"/>
    </location>
</feature>
<dbReference type="EMBL" id="CAFBNE010000070">
    <property type="protein sequence ID" value="CAB4959113.1"/>
    <property type="molecule type" value="Genomic_DNA"/>
</dbReference>
<proteinExistence type="predicted"/>
<protein>
    <submittedName>
        <fullName evidence="2">Unannotated protein</fullName>
    </submittedName>
</protein>